<dbReference type="Pfam" id="PF01850">
    <property type="entry name" value="PIN"/>
    <property type="match status" value="1"/>
</dbReference>
<reference evidence="2 3" key="1">
    <citation type="submission" date="2020-08" db="EMBL/GenBank/DDBJ databases">
        <title>Genomic Encyclopedia of Type Strains, Phase IV (KMG-IV): sequencing the most valuable type-strain genomes for metagenomic binning, comparative biology and taxonomic classification.</title>
        <authorList>
            <person name="Goeker M."/>
        </authorList>
    </citation>
    <scope>NUCLEOTIDE SEQUENCE [LARGE SCALE GENOMIC DNA]</scope>
    <source>
        <strain evidence="2 3">DSM 29853</strain>
    </source>
</reference>
<dbReference type="AlphaFoldDB" id="A0A7W6NLH5"/>
<protein>
    <submittedName>
        <fullName evidence="2">PIN domain nuclease of toxin-antitoxin system</fullName>
    </submittedName>
</protein>
<dbReference type="SUPFAM" id="SSF88723">
    <property type="entry name" value="PIN domain-like"/>
    <property type="match status" value="1"/>
</dbReference>
<feature type="domain" description="PIN" evidence="1">
    <location>
        <begin position="5"/>
        <end position="133"/>
    </location>
</feature>
<accession>A0A7W6NLH5</accession>
<name>A0A7W6NLH5_9HYPH</name>
<dbReference type="InterPro" id="IPR052919">
    <property type="entry name" value="TA_system_RNase"/>
</dbReference>
<dbReference type="InterPro" id="IPR029060">
    <property type="entry name" value="PIN-like_dom_sf"/>
</dbReference>
<evidence type="ECO:0000313" key="2">
    <source>
        <dbReference type="EMBL" id="MBB4065574.1"/>
    </source>
</evidence>
<sequence length="143" mass="15385">MTGALLDSHTLYWLVAEPERLSVPALLAISESSRNSRLYISPISVWELATAALKPQGRNPPKLGTGSPSAWFKQAFRATGSRLVPIRAEIALAAAEVAQHTGHKDPGDCYLIATARVRDVPVITRDRVILDIAASGFVKALPC</sequence>
<proteinExistence type="predicted"/>
<dbReference type="EMBL" id="JACIEZ010000005">
    <property type="protein sequence ID" value="MBB4065574.1"/>
    <property type="molecule type" value="Genomic_DNA"/>
</dbReference>
<evidence type="ECO:0000313" key="3">
    <source>
        <dbReference type="Proteomes" id="UP000528286"/>
    </source>
</evidence>
<dbReference type="RefSeq" id="WP_183366868.1">
    <property type="nucleotide sequence ID" value="NZ_JACIEZ010000005.1"/>
</dbReference>
<keyword evidence="3" id="KW-1185">Reference proteome</keyword>
<evidence type="ECO:0000259" key="1">
    <source>
        <dbReference type="Pfam" id="PF01850"/>
    </source>
</evidence>
<dbReference type="CDD" id="cd09872">
    <property type="entry name" value="PIN_Sll0205-like"/>
    <property type="match status" value="1"/>
</dbReference>
<dbReference type="Gene3D" id="3.40.50.1010">
    <property type="entry name" value="5'-nuclease"/>
    <property type="match status" value="1"/>
</dbReference>
<dbReference type="InterPro" id="IPR041705">
    <property type="entry name" value="PIN_Sll0205"/>
</dbReference>
<dbReference type="PANTHER" id="PTHR36173:SF1">
    <property type="entry name" value="RIBONUCLEASE VAPC22"/>
    <property type="match status" value="1"/>
</dbReference>
<comment type="caution">
    <text evidence="2">The sequence shown here is derived from an EMBL/GenBank/DDBJ whole genome shotgun (WGS) entry which is preliminary data.</text>
</comment>
<dbReference type="Proteomes" id="UP000528286">
    <property type="component" value="Unassembled WGS sequence"/>
</dbReference>
<gene>
    <name evidence="2" type="ORF">GGR23_002781</name>
</gene>
<dbReference type="InterPro" id="IPR002716">
    <property type="entry name" value="PIN_dom"/>
</dbReference>
<dbReference type="PANTHER" id="PTHR36173">
    <property type="entry name" value="RIBONUCLEASE VAPC16-RELATED"/>
    <property type="match status" value="1"/>
</dbReference>
<organism evidence="2 3">
    <name type="scientific">Gellertiella hungarica</name>
    <dbReference type="NCBI Taxonomy" id="1572859"/>
    <lineage>
        <taxon>Bacteria</taxon>
        <taxon>Pseudomonadati</taxon>
        <taxon>Pseudomonadota</taxon>
        <taxon>Alphaproteobacteria</taxon>
        <taxon>Hyphomicrobiales</taxon>
        <taxon>Rhizobiaceae</taxon>
        <taxon>Gellertiella</taxon>
    </lineage>
</organism>